<dbReference type="Gene3D" id="1.10.10.60">
    <property type="entry name" value="Homeodomain-like"/>
    <property type="match status" value="1"/>
</dbReference>
<dbReference type="InterPro" id="IPR036271">
    <property type="entry name" value="Tet_transcr_reg_TetR-rel_C_sf"/>
</dbReference>
<feature type="domain" description="HTH tetR-type" evidence="3">
    <location>
        <begin position="32"/>
        <end position="91"/>
    </location>
</feature>
<gene>
    <name evidence="4" type="ORF">SAMN02745110_02188</name>
</gene>
<keyword evidence="5" id="KW-1185">Reference proteome</keyword>
<dbReference type="OrthoDB" id="9812134at2"/>
<feature type="DNA-binding region" description="H-T-H motif" evidence="2">
    <location>
        <begin position="54"/>
        <end position="73"/>
    </location>
</feature>
<dbReference type="PROSITE" id="PS50977">
    <property type="entry name" value="HTH_TETR_2"/>
    <property type="match status" value="1"/>
</dbReference>
<dbReference type="GO" id="GO:0003677">
    <property type="term" value="F:DNA binding"/>
    <property type="evidence" value="ECO:0007669"/>
    <property type="project" value="UniProtKB-UniRule"/>
</dbReference>
<dbReference type="InterPro" id="IPR050109">
    <property type="entry name" value="HTH-type_TetR-like_transc_reg"/>
</dbReference>
<dbReference type="Gene3D" id="1.10.357.10">
    <property type="entry name" value="Tetracycline Repressor, domain 2"/>
    <property type="match status" value="1"/>
</dbReference>
<reference evidence="4 5" key="1">
    <citation type="submission" date="2017-02" db="EMBL/GenBank/DDBJ databases">
        <authorList>
            <person name="Peterson S.W."/>
        </authorList>
    </citation>
    <scope>NUCLEOTIDE SEQUENCE [LARGE SCALE GENOMIC DNA]</scope>
    <source>
        <strain evidence="4 5">ATCC 17233</strain>
    </source>
</reference>
<protein>
    <submittedName>
        <fullName evidence="4">Transcriptional regulator, TetR family</fullName>
    </submittedName>
</protein>
<evidence type="ECO:0000256" key="1">
    <source>
        <dbReference type="ARBA" id="ARBA00023125"/>
    </source>
</evidence>
<dbReference type="PANTHER" id="PTHR30328">
    <property type="entry name" value="TRANSCRIPTIONAL REPRESSOR"/>
    <property type="match status" value="1"/>
</dbReference>
<dbReference type="SUPFAM" id="SSF46689">
    <property type="entry name" value="Homeodomain-like"/>
    <property type="match status" value="1"/>
</dbReference>
<sequence length="219" mass="25836">MIKWKLDNKIKFPFFICIILKGLVIRLGSKDNKDHSDIYKTVLKLFSEKGIKFTMDDIARELRISKKTIYVSFKDKETLFIATVDHLFDSIKEEEKKIVEDDSLSTIEKLEKVLGVLPDNYKDINLEWLYVLKDKYPSIYKRVEKRLENGWEITISLIEKAMEEGVIRQVPIPLFKTMFESTLERFFQEDILIKNKITYTKALTNVIEILLYGVVREQA</sequence>
<dbReference type="Proteomes" id="UP000189857">
    <property type="component" value="Unassembled WGS sequence"/>
</dbReference>
<dbReference type="Pfam" id="PF00440">
    <property type="entry name" value="TetR_N"/>
    <property type="match status" value="1"/>
</dbReference>
<proteinExistence type="predicted"/>
<dbReference type="InterPro" id="IPR009057">
    <property type="entry name" value="Homeodomain-like_sf"/>
</dbReference>
<keyword evidence="1 2" id="KW-0238">DNA-binding</keyword>
<accession>A0A1T4PZC1</accession>
<evidence type="ECO:0000313" key="4">
    <source>
        <dbReference type="EMBL" id="SJZ96611.1"/>
    </source>
</evidence>
<evidence type="ECO:0000256" key="2">
    <source>
        <dbReference type="PROSITE-ProRule" id="PRU00335"/>
    </source>
</evidence>
<dbReference type="PRINTS" id="PR00455">
    <property type="entry name" value="HTHTETR"/>
</dbReference>
<dbReference type="EMBL" id="FUXA01000015">
    <property type="protein sequence ID" value="SJZ96611.1"/>
    <property type="molecule type" value="Genomic_DNA"/>
</dbReference>
<organism evidence="4 5">
    <name type="scientific">Eubacterium ruminantium</name>
    <dbReference type="NCBI Taxonomy" id="42322"/>
    <lineage>
        <taxon>Bacteria</taxon>
        <taxon>Bacillati</taxon>
        <taxon>Bacillota</taxon>
        <taxon>Clostridia</taxon>
        <taxon>Eubacteriales</taxon>
        <taxon>Eubacteriaceae</taxon>
        <taxon>Eubacterium</taxon>
    </lineage>
</organism>
<dbReference type="PANTHER" id="PTHR30328:SF54">
    <property type="entry name" value="HTH-TYPE TRANSCRIPTIONAL REPRESSOR SCO4008"/>
    <property type="match status" value="1"/>
</dbReference>
<evidence type="ECO:0000313" key="5">
    <source>
        <dbReference type="Proteomes" id="UP000189857"/>
    </source>
</evidence>
<dbReference type="InterPro" id="IPR001647">
    <property type="entry name" value="HTH_TetR"/>
</dbReference>
<name>A0A1T4PZC1_9FIRM</name>
<evidence type="ECO:0000259" key="3">
    <source>
        <dbReference type="PROSITE" id="PS50977"/>
    </source>
</evidence>
<dbReference type="GO" id="GO:0006355">
    <property type="term" value="P:regulation of DNA-templated transcription"/>
    <property type="evidence" value="ECO:0007669"/>
    <property type="project" value="UniProtKB-ARBA"/>
</dbReference>
<dbReference type="AlphaFoldDB" id="A0A1T4PZC1"/>
<dbReference type="SUPFAM" id="SSF48498">
    <property type="entry name" value="Tetracyclin repressor-like, C-terminal domain"/>
    <property type="match status" value="1"/>
</dbReference>